<keyword evidence="7" id="KW-1185">Reference proteome</keyword>
<dbReference type="GO" id="GO:0003700">
    <property type="term" value="F:DNA-binding transcription factor activity"/>
    <property type="evidence" value="ECO:0007669"/>
    <property type="project" value="InterPro"/>
</dbReference>
<evidence type="ECO:0000259" key="5">
    <source>
        <dbReference type="PROSITE" id="PS50937"/>
    </source>
</evidence>
<dbReference type="Pfam" id="PF07739">
    <property type="entry name" value="TipAS"/>
    <property type="match status" value="1"/>
</dbReference>
<keyword evidence="4" id="KW-0804">Transcription</keyword>
<reference evidence="6 7" key="1">
    <citation type="journal article" date="2023" name="Microbiol. Spectr.">
        <title>Symbiosis of Carpenter Bees with Uncharacterized Lactic Acid Bacteria Showing NAD Auxotrophy.</title>
        <authorList>
            <person name="Kawasaki S."/>
            <person name="Ozawa K."/>
            <person name="Mori T."/>
            <person name="Yamamoto A."/>
            <person name="Ito M."/>
            <person name="Ohkuma M."/>
            <person name="Sakamoto M."/>
            <person name="Matsutani M."/>
        </authorList>
    </citation>
    <scope>NUCLEOTIDE SEQUENCE [LARGE SCALE GENOMIC DNA]</scope>
    <source>
        <strain evidence="6 7">KimC2</strain>
    </source>
</reference>
<dbReference type="SUPFAM" id="SSF89082">
    <property type="entry name" value="Antibiotic binding domain of TipA-like multidrug resistance regulators"/>
    <property type="match status" value="1"/>
</dbReference>
<dbReference type="GO" id="GO:0003677">
    <property type="term" value="F:DNA binding"/>
    <property type="evidence" value="ECO:0007669"/>
    <property type="project" value="UniProtKB-KW"/>
</dbReference>
<dbReference type="Pfam" id="PF13411">
    <property type="entry name" value="MerR_1"/>
    <property type="match status" value="1"/>
</dbReference>
<dbReference type="PROSITE" id="PS50937">
    <property type="entry name" value="HTH_MERR_2"/>
    <property type="match status" value="1"/>
</dbReference>
<dbReference type="InterPro" id="IPR000551">
    <property type="entry name" value="MerR-type_HTH_dom"/>
</dbReference>
<name>A0AAU9CW13_9LACO</name>
<dbReference type="Gene3D" id="1.10.490.50">
    <property type="entry name" value="Antibiotic binding domain of TipA-like multidrug resistance regulators"/>
    <property type="match status" value="1"/>
</dbReference>
<dbReference type="SUPFAM" id="SSF46955">
    <property type="entry name" value="Putative DNA-binding domain"/>
    <property type="match status" value="1"/>
</dbReference>
<dbReference type="AlphaFoldDB" id="A0AAU9CW13"/>
<dbReference type="InterPro" id="IPR012925">
    <property type="entry name" value="TipAS_dom"/>
</dbReference>
<feature type="domain" description="HTH merR-type" evidence="5">
    <location>
        <begin position="3"/>
        <end position="72"/>
    </location>
</feature>
<keyword evidence="2" id="KW-0238">DNA-binding</keyword>
<dbReference type="InterPro" id="IPR036244">
    <property type="entry name" value="TipA-like_antibiotic-bd"/>
</dbReference>
<keyword evidence="1" id="KW-0805">Transcription regulation</keyword>
<dbReference type="Proteomes" id="UP001321804">
    <property type="component" value="Chromosome"/>
</dbReference>
<dbReference type="InterPro" id="IPR047057">
    <property type="entry name" value="MerR_fam"/>
</dbReference>
<dbReference type="CDD" id="cd01106">
    <property type="entry name" value="HTH_TipAL-Mta"/>
    <property type="match status" value="1"/>
</dbReference>
<dbReference type="KEGG" id="xak:KIMC2_00860"/>
<keyword evidence="3" id="KW-0010">Activator</keyword>
<dbReference type="PRINTS" id="PR00040">
    <property type="entry name" value="HTHMERR"/>
</dbReference>
<dbReference type="EMBL" id="AP026801">
    <property type="protein sequence ID" value="BDR55524.1"/>
    <property type="molecule type" value="Genomic_DNA"/>
</dbReference>
<evidence type="ECO:0000256" key="4">
    <source>
        <dbReference type="ARBA" id="ARBA00023163"/>
    </source>
</evidence>
<dbReference type="PANTHER" id="PTHR30204:SF90">
    <property type="entry name" value="HTH-TYPE TRANSCRIPTIONAL ACTIVATOR MTA"/>
    <property type="match status" value="1"/>
</dbReference>
<dbReference type="PANTHER" id="PTHR30204">
    <property type="entry name" value="REDOX-CYCLING DRUG-SENSING TRANSCRIPTIONAL ACTIVATOR SOXR"/>
    <property type="match status" value="1"/>
</dbReference>
<dbReference type="Gene3D" id="1.10.1660.10">
    <property type="match status" value="1"/>
</dbReference>
<evidence type="ECO:0000256" key="2">
    <source>
        <dbReference type="ARBA" id="ARBA00023125"/>
    </source>
</evidence>
<evidence type="ECO:0000313" key="6">
    <source>
        <dbReference type="EMBL" id="BDR55524.1"/>
    </source>
</evidence>
<gene>
    <name evidence="6" type="ORF">KIMC2_00860</name>
</gene>
<dbReference type="InterPro" id="IPR009061">
    <property type="entry name" value="DNA-bd_dom_put_sf"/>
</dbReference>
<organism evidence="6 7">
    <name type="scientific">Xylocopilactobacillus apis</name>
    <dbReference type="NCBI Taxonomy" id="2932183"/>
    <lineage>
        <taxon>Bacteria</taxon>
        <taxon>Bacillati</taxon>
        <taxon>Bacillota</taxon>
        <taxon>Bacilli</taxon>
        <taxon>Lactobacillales</taxon>
        <taxon>Lactobacillaceae</taxon>
        <taxon>Xylocopilactobacillus</taxon>
    </lineage>
</organism>
<protein>
    <submittedName>
        <fullName evidence="6">MerR family transcriptional regulator</fullName>
    </submittedName>
</protein>
<evidence type="ECO:0000256" key="3">
    <source>
        <dbReference type="ARBA" id="ARBA00023159"/>
    </source>
</evidence>
<proteinExistence type="predicted"/>
<evidence type="ECO:0000256" key="1">
    <source>
        <dbReference type="ARBA" id="ARBA00023015"/>
    </source>
</evidence>
<accession>A0AAU9CW13</accession>
<sequence length="255" mass="30604">MTYYTVSELAKISGVTARTIRYYGEIGLLEPAEIRENDYRIYTNREVDRLQQILYFRNFGFKLAQIKELLEKPDYDVVENLKIQQIFVREEANKLKLLADSIDLAISYYQGEKEMSDPEKFQTFKDEWLKQNEEKYGDELREKYDEDEIREYNENFSQMSESKFEKLKKAEAQLFEDLNLLLKKENIDLDSSIAKDAFESHQKWLKIINPSYTKEYHCEMAEVYLADERFAQYYNNRTDKDSVKLLVEIIRHYAE</sequence>
<dbReference type="SMART" id="SM00422">
    <property type="entry name" value="HTH_MERR"/>
    <property type="match status" value="1"/>
</dbReference>
<evidence type="ECO:0000313" key="7">
    <source>
        <dbReference type="Proteomes" id="UP001321804"/>
    </source>
</evidence>
<dbReference type="RefSeq" id="WP_317696910.1">
    <property type="nucleotide sequence ID" value="NZ_AP026801.1"/>
</dbReference>